<dbReference type="SUPFAM" id="SSF55874">
    <property type="entry name" value="ATPase domain of HSP90 chaperone/DNA topoisomerase II/histidine kinase"/>
    <property type="match status" value="1"/>
</dbReference>
<name>X1KZW1_9ZZZZ</name>
<evidence type="ECO:0000313" key="2">
    <source>
        <dbReference type="EMBL" id="GAI12268.1"/>
    </source>
</evidence>
<gene>
    <name evidence="2" type="ORF">S06H3_15733</name>
</gene>
<organism evidence="2">
    <name type="scientific">marine sediment metagenome</name>
    <dbReference type="NCBI Taxonomy" id="412755"/>
    <lineage>
        <taxon>unclassified sequences</taxon>
        <taxon>metagenomes</taxon>
        <taxon>ecological metagenomes</taxon>
    </lineage>
</organism>
<evidence type="ECO:0000259" key="1">
    <source>
        <dbReference type="SMART" id="SM00387"/>
    </source>
</evidence>
<dbReference type="Gene3D" id="3.30.565.10">
    <property type="entry name" value="Histidine kinase-like ATPase, C-terminal domain"/>
    <property type="match status" value="1"/>
</dbReference>
<dbReference type="Pfam" id="PF13581">
    <property type="entry name" value="HATPase_c_2"/>
    <property type="match status" value="1"/>
</dbReference>
<protein>
    <recommendedName>
        <fullName evidence="1">Histidine kinase/HSP90-like ATPase domain-containing protein</fullName>
    </recommendedName>
</protein>
<dbReference type="AlphaFoldDB" id="X1KZW1"/>
<dbReference type="InterPro" id="IPR003594">
    <property type="entry name" value="HATPase_dom"/>
</dbReference>
<dbReference type="EMBL" id="BARV01007753">
    <property type="protein sequence ID" value="GAI12268.1"/>
    <property type="molecule type" value="Genomic_DNA"/>
</dbReference>
<comment type="caution">
    <text evidence="2">The sequence shown here is derived from an EMBL/GenBank/DDBJ whole genome shotgun (WGS) entry which is preliminary data.</text>
</comment>
<sequence length="138" mass="15469">MRIEIKDELDIFIVQNAGKKFSREIGFSKRESETIAIIVSELSTNIIKYAKKGEISICSLEKKGIEIVAQDQGPGIKNINLALQDGCSDEKSIIFDTKHHGLGSGLSAVKRLTDEMEIETKKGKGTTIRVRKWKSKYR</sequence>
<dbReference type="InterPro" id="IPR036890">
    <property type="entry name" value="HATPase_C_sf"/>
</dbReference>
<reference evidence="2" key="1">
    <citation type="journal article" date="2014" name="Front. Microbiol.">
        <title>High frequency of phylogenetically diverse reductive dehalogenase-homologous genes in deep subseafloor sedimentary metagenomes.</title>
        <authorList>
            <person name="Kawai M."/>
            <person name="Futagami T."/>
            <person name="Toyoda A."/>
            <person name="Takaki Y."/>
            <person name="Nishi S."/>
            <person name="Hori S."/>
            <person name="Arai W."/>
            <person name="Tsubouchi T."/>
            <person name="Morono Y."/>
            <person name="Uchiyama I."/>
            <person name="Ito T."/>
            <person name="Fujiyama A."/>
            <person name="Inagaki F."/>
            <person name="Takami H."/>
        </authorList>
    </citation>
    <scope>NUCLEOTIDE SEQUENCE</scope>
    <source>
        <strain evidence="2">Expedition CK06-06</strain>
    </source>
</reference>
<feature type="domain" description="Histidine kinase/HSP90-like ATPase" evidence="1">
    <location>
        <begin position="30"/>
        <end position="136"/>
    </location>
</feature>
<dbReference type="SMART" id="SM00387">
    <property type="entry name" value="HATPase_c"/>
    <property type="match status" value="1"/>
</dbReference>
<accession>X1KZW1</accession>
<proteinExistence type="predicted"/>